<accession>A0ABU4VGB8</accession>
<keyword evidence="1" id="KW-0732">Signal</keyword>
<organism evidence="2 3">
    <name type="scientific">Patulibacter brassicae</name>
    <dbReference type="NCBI Taxonomy" id="1705717"/>
    <lineage>
        <taxon>Bacteria</taxon>
        <taxon>Bacillati</taxon>
        <taxon>Actinomycetota</taxon>
        <taxon>Thermoleophilia</taxon>
        <taxon>Solirubrobacterales</taxon>
        <taxon>Patulibacteraceae</taxon>
        <taxon>Patulibacter</taxon>
    </lineage>
</organism>
<reference evidence="2 3" key="1">
    <citation type="submission" date="2023-11" db="EMBL/GenBank/DDBJ databases">
        <authorList>
            <person name="Xu M."/>
            <person name="Jiang T."/>
        </authorList>
    </citation>
    <scope>NUCLEOTIDE SEQUENCE [LARGE SCALE GENOMIC DNA]</scope>
    <source>
        <strain evidence="2 3">SD</strain>
    </source>
</reference>
<name>A0ABU4VGB8_9ACTN</name>
<evidence type="ECO:0000313" key="2">
    <source>
        <dbReference type="EMBL" id="MDX8150833.1"/>
    </source>
</evidence>
<feature type="signal peptide" evidence="1">
    <location>
        <begin position="1"/>
        <end position="30"/>
    </location>
</feature>
<keyword evidence="3" id="KW-1185">Reference proteome</keyword>
<dbReference type="EMBL" id="JAXAVX010000001">
    <property type="protein sequence ID" value="MDX8150833.1"/>
    <property type="molecule type" value="Genomic_DNA"/>
</dbReference>
<proteinExistence type="predicted"/>
<gene>
    <name evidence="2" type="ORF">SK069_04435</name>
</gene>
<dbReference type="Proteomes" id="UP001277761">
    <property type="component" value="Unassembled WGS sequence"/>
</dbReference>
<sequence length="258" mass="26728">MPHARRPLPLLATTALVGAALGASAPAAGAAPVTTKTPCPKTGTTLAKDVAPTARVYRAGTRLKACVKRPGHKRIVRLLDTWSPDTKVALADGVAAWTTRRLDGEGVASDIVSSEDLRTGKTWLRTTHAAASPATGTPAADDQVLRIRTSGKATAWVTAGGVVAIGVRRVDPESSTLYGEGVPGTTPYRDGRVFHLRDAGAANAKAVAKGLAFSLGGDGDECGGTTDYQLRVPGWAGQPDLIFVYAREDWTSTSGVCS</sequence>
<evidence type="ECO:0000313" key="3">
    <source>
        <dbReference type="Proteomes" id="UP001277761"/>
    </source>
</evidence>
<protein>
    <submittedName>
        <fullName evidence="2">Uncharacterized protein</fullName>
    </submittedName>
</protein>
<feature type="chain" id="PRO_5046393608" evidence="1">
    <location>
        <begin position="31"/>
        <end position="258"/>
    </location>
</feature>
<comment type="caution">
    <text evidence="2">The sequence shown here is derived from an EMBL/GenBank/DDBJ whole genome shotgun (WGS) entry which is preliminary data.</text>
</comment>
<evidence type="ECO:0000256" key="1">
    <source>
        <dbReference type="SAM" id="SignalP"/>
    </source>
</evidence>
<dbReference type="RefSeq" id="WP_319952975.1">
    <property type="nucleotide sequence ID" value="NZ_JAXAVX010000001.1"/>
</dbReference>